<keyword evidence="7" id="KW-1185">Reference proteome</keyword>
<keyword evidence="4" id="KW-0175">Coiled coil</keyword>
<protein>
    <recommendedName>
        <fullName evidence="5">RING-type domain-containing protein</fullName>
    </recommendedName>
</protein>
<dbReference type="Proteomes" id="UP000507470">
    <property type="component" value="Unassembled WGS sequence"/>
</dbReference>
<dbReference type="AlphaFoldDB" id="A0A6J8EAD3"/>
<dbReference type="PANTHER" id="PTHR14879">
    <property type="entry name" value="CASPASE REGULATOR, RING FINGER DOMAIN-CONTAINING"/>
    <property type="match status" value="1"/>
</dbReference>
<keyword evidence="1 3" id="KW-0479">Metal-binding</keyword>
<name>A0A6J8EAD3_MYTCO</name>
<dbReference type="InterPro" id="IPR051728">
    <property type="entry name" value="RING-FYVE_E3_ubiquitin-ligase"/>
</dbReference>
<proteinExistence type="predicted"/>
<gene>
    <name evidence="6" type="ORF">MCOR_50113</name>
</gene>
<feature type="domain" description="RING-type" evidence="5">
    <location>
        <begin position="235"/>
        <end position="274"/>
    </location>
</feature>
<dbReference type="InterPro" id="IPR001841">
    <property type="entry name" value="Znf_RING"/>
</dbReference>
<keyword evidence="1 3" id="KW-0863">Zinc-finger</keyword>
<evidence type="ECO:0000313" key="7">
    <source>
        <dbReference type="Proteomes" id="UP000507470"/>
    </source>
</evidence>
<dbReference type="InterPro" id="IPR013083">
    <property type="entry name" value="Znf_RING/FYVE/PHD"/>
</dbReference>
<evidence type="ECO:0000313" key="6">
    <source>
        <dbReference type="EMBL" id="CAC5417624.1"/>
    </source>
</evidence>
<dbReference type="PANTHER" id="PTHR14879:SF5">
    <property type="entry name" value="RING-TYPE DOMAIN-CONTAINING PROTEIN"/>
    <property type="match status" value="1"/>
</dbReference>
<dbReference type="SMART" id="SM00184">
    <property type="entry name" value="RING"/>
    <property type="match status" value="1"/>
</dbReference>
<dbReference type="Gene3D" id="3.30.40.10">
    <property type="entry name" value="Zinc/RING finger domain, C3HC4 (zinc finger)"/>
    <property type="match status" value="1"/>
</dbReference>
<dbReference type="EMBL" id="CACVKT020008782">
    <property type="protein sequence ID" value="CAC5417624.1"/>
    <property type="molecule type" value="Genomic_DNA"/>
</dbReference>
<evidence type="ECO:0000256" key="4">
    <source>
        <dbReference type="SAM" id="Coils"/>
    </source>
</evidence>
<reference evidence="6 7" key="1">
    <citation type="submission" date="2020-06" db="EMBL/GenBank/DDBJ databases">
        <authorList>
            <person name="Li R."/>
            <person name="Bekaert M."/>
        </authorList>
    </citation>
    <scope>NUCLEOTIDE SEQUENCE [LARGE SCALE GENOMIC DNA]</scope>
    <source>
        <strain evidence="7">wild</strain>
    </source>
</reference>
<evidence type="ECO:0000259" key="5">
    <source>
        <dbReference type="PROSITE" id="PS50089"/>
    </source>
</evidence>
<accession>A0A6J8EAD3</accession>
<evidence type="ECO:0000256" key="3">
    <source>
        <dbReference type="PROSITE-ProRule" id="PRU00175"/>
    </source>
</evidence>
<evidence type="ECO:0000256" key="2">
    <source>
        <dbReference type="ARBA" id="ARBA00022833"/>
    </source>
</evidence>
<feature type="coiled-coil region" evidence="4">
    <location>
        <begin position="159"/>
        <end position="228"/>
    </location>
</feature>
<organism evidence="6 7">
    <name type="scientific">Mytilus coruscus</name>
    <name type="common">Sea mussel</name>
    <dbReference type="NCBI Taxonomy" id="42192"/>
    <lineage>
        <taxon>Eukaryota</taxon>
        <taxon>Metazoa</taxon>
        <taxon>Spiralia</taxon>
        <taxon>Lophotrochozoa</taxon>
        <taxon>Mollusca</taxon>
        <taxon>Bivalvia</taxon>
        <taxon>Autobranchia</taxon>
        <taxon>Pteriomorphia</taxon>
        <taxon>Mytilida</taxon>
        <taxon>Mytiloidea</taxon>
        <taxon>Mytilidae</taxon>
        <taxon>Mytilinae</taxon>
        <taxon>Mytilus</taxon>
    </lineage>
</organism>
<sequence length="286" mass="32008">MAGFFFSADPRNFFQSSGMVGGGSFVQQNPFGMVSPAQYGMVSSTPYGMVNPSAYGMVSSSPYGMVNPTAYGMVNSSPYVGLVAQPQRQVTMCPSFAIEMSPFVRSPSSGFLAIQCNDTDDVDTPRMRTPYLEEVRDNTQLVPRKPKVSPSVQKDTYALDDCKKYLDNLSQKISDSEKRIAESRNVIVDSVKVFADLKEERNKEVSKKEKDNEKHEKLLRKLRGLKIDKDSSRKCTICMDREKNAVILPCGHTTCMECATEVYLESNQRCPICRADIEDINPLYFD</sequence>
<evidence type="ECO:0000256" key="1">
    <source>
        <dbReference type="ARBA" id="ARBA00022771"/>
    </source>
</evidence>
<dbReference type="GO" id="GO:0008270">
    <property type="term" value="F:zinc ion binding"/>
    <property type="evidence" value="ECO:0007669"/>
    <property type="project" value="UniProtKB-KW"/>
</dbReference>
<dbReference type="SUPFAM" id="SSF57850">
    <property type="entry name" value="RING/U-box"/>
    <property type="match status" value="1"/>
</dbReference>
<dbReference type="PROSITE" id="PS50089">
    <property type="entry name" value="ZF_RING_2"/>
    <property type="match status" value="1"/>
</dbReference>
<dbReference type="Pfam" id="PF13920">
    <property type="entry name" value="zf-C3HC4_3"/>
    <property type="match status" value="1"/>
</dbReference>
<keyword evidence="2" id="KW-0862">Zinc</keyword>
<dbReference type="OrthoDB" id="6086740at2759"/>